<evidence type="ECO:0000256" key="1">
    <source>
        <dbReference type="ARBA" id="ARBA00038455"/>
    </source>
</evidence>
<dbReference type="SUPFAM" id="SSF51621">
    <property type="entry name" value="Phosphoenolpyruvate/pyruvate domain"/>
    <property type="match status" value="1"/>
</dbReference>
<evidence type="ECO:0000313" key="3">
    <source>
        <dbReference type="Proteomes" id="UP000238312"/>
    </source>
</evidence>
<dbReference type="Pfam" id="PF13714">
    <property type="entry name" value="PEP_mutase"/>
    <property type="match status" value="1"/>
</dbReference>
<dbReference type="PANTHER" id="PTHR42905">
    <property type="entry name" value="PHOSPHOENOLPYRUVATE CARBOXYLASE"/>
    <property type="match status" value="1"/>
</dbReference>
<comment type="caution">
    <text evidence="2">The sequence shown here is derived from an EMBL/GenBank/DDBJ whole genome shotgun (WGS) entry which is preliminary data.</text>
</comment>
<gene>
    <name evidence="2" type="ORF">B0I32_110217</name>
</gene>
<dbReference type="EMBL" id="PVNG01000010">
    <property type="protein sequence ID" value="PRX63765.1"/>
    <property type="molecule type" value="Genomic_DNA"/>
</dbReference>
<proteinExistence type="inferred from homology"/>
<name>A0A2T0MXE3_9ACTN</name>
<dbReference type="InterPro" id="IPR039556">
    <property type="entry name" value="ICL/PEPM"/>
</dbReference>
<dbReference type="OrthoDB" id="9771433at2"/>
<dbReference type="PANTHER" id="PTHR42905:SF7">
    <property type="entry name" value="PHOSPHOENOLPYRUVATE PHOSPHOMUTASE"/>
    <property type="match status" value="1"/>
</dbReference>
<dbReference type="Proteomes" id="UP000238312">
    <property type="component" value="Unassembled WGS sequence"/>
</dbReference>
<protein>
    <submittedName>
        <fullName evidence="2">Phosphoenolpyruvate mutase</fullName>
    </submittedName>
</protein>
<evidence type="ECO:0000313" key="2">
    <source>
        <dbReference type="EMBL" id="PRX63765.1"/>
    </source>
</evidence>
<dbReference type="InterPro" id="IPR040442">
    <property type="entry name" value="Pyrv_kinase-like_dom_sf"/>
</dbReference>
<dbReference type="InterPro" id="IPR015813">
    <property type="entry name" value="Pyrv/PenolPyrv_kinase-like_dom"/>
</dbReference>
<reference evidence="2 3" key="1">
    <citation type="submission" date="2018-03" db="EMBL/GenBank/DDBJ databases">
        <title>Genomic Encyclopedia of Type Strains, Phase III (KMG-III): the genomes of soil and plant-associated and newly described type strains.</title>
        <authorList>
            <person name="Whitman W."/>
        </authorList>
    </citation>
    <scope>NUCLEOTIDE SEQUENCE [LARGE SCALE GENOMIC DNA]</scope>
    <source>
        <strain evidence="2 3">CGMCC 4.7104</strain>
    </source>
</reference>
<organism evidence="2 3">
    <name type="scientific">Nonomuraea fuscirosea</name>
    <dbReference type="NCBI Taxonomy" id="1291556"/>
    <lineage>
        <taxon>Bacteria</taxon>
        <taxon>Bacillati</taxon>
        <taxon>Actinomycetota</taxon>
        <taxon>Actinomycetes</taxon>
        <taxon>Streptosporangiales</taxon>
        <taxon>Streptosporangiaceae</taxon>
        <taxon>Nonomuraea</taxon>
    </lineage>
</organism>
<dbReference type="RefSeq" id="WP_106243232.1">
    <property type="nucleotide sequence ID" value="NZ_JBFAIB010000001.1"/>
</dbReference>
<keyword evidence="3" id="KW-1185">Reference proteome</keyword>
<dbReference type="CDD" id="cd00377">
    <property type="entry name" value="ICL_PEPM"/>
    <property type="match status" value="1"/>
</dbReference>
<keyword evidence="2" id="KW-0670">Pyruvate</keyword>
<dbReference type="AlphaFoldDB" id="A0A2T0MXE3"/>
<comment type="similarity">
    <text evidence="1">Belongs to the isocitrate lyase/PEP mutase superfamily. PEP mutase family.</text>
</comment>
<accession>A0A2T0MXE3</accession>
<dbReference type="Gene3D" id="3.20.20.60">
    <property type="entry name" value="Phosphoenolpyruvate-binding domains"/>
    <property type="match status" value="1"/>
</dbReference>
<sequence length="311" mass="33499">MSSPHSDRRAVQGQGARLRELLRNPAVFPLLGVHDGLSARIGADCGFPALWASGLGMSTALGVRDCEEASWTELIQVVEHITAVTDVPVLVDGDTGHGNFNTARRFACRAERARAAGICLEDKASPKMNSFVGDAHALAPVAEMCGKIAACRDAVTDPDFVITARVEALIAGAGMEVALERATAYQAAGADAIFIHSRQPTVAEIAEFCAHWNDRLPLILAPTTYHTTPMSRFQSLGISGVIWANQALRAATAAMRRACLVLRENGPTELDDSISTLKEIFTLLEYEELERDEQHYAELLTKLNGYAELGA</sequence>
<dbReference type="GO" id="GO:0003824">
    <property type="term" value="F:catalytic activity"/>
    <property type="evidence" value="ECO:0007669"/>
    <property type="project" value="InterPro"/>
</dbReference>